<feature type="transmembrane region" description="Helical" evidence="9">
    <location>
        <begin position="134"/>
        <end position="149"/>
    </location>
</feature>
<dbReference type="PANTHER" id="PTHR33908:SF9">
    <property type="entry name" value="BLL5595 PROTEIN"/>
    <property type="match status" value="1"/>
</dbReference>
<evidence type="ECO:0000259" key="10">
    <source>
        <dbReference type="Pfam" id="PF13231"/>
    </source>
</evidence>
<dbReference type="GO" id="GO:0009103">
    <property type="term" value="P:lipopolysaccharide biosynthetic process"/>
    <property type="evidence" value="ECO:0007669"/>
    <property type="project" value="UniProtKB-ARBA"/>
</dbReference>
<keyword evidence="2" id="KW-1003">Cell membrane</keyword>
<keyword evidence="3 11" id="KW-0328">Glycosyltransferase</keyword>
<evidence type="ECO:0000256" key="8">
    <source>
        <dbReference type="SAM" id="MobiDB-lite"/>
    </source>
</evidence>
<dbReference type="EMBL" id="FNTH01000001">
    <property type="protein sequence ID" value="SEE19989.1"/>
    <property type="molecule type" value="Genomic_DNA"/>
</dbReference>
<dbReference type="InterPro" id="IPR038731">
    <property type="entry name" value="RgtA/B/C-like"/>
</dbReference>
<protein>
    <submittedName>
        <fullName evidence="11">Dolichyl-phosphate-mannose-protein mannosyltransferase</fullName>
    </submittedName>
</protein>
<dbReference type="GO" id="GO:0016763">
    <property type="term" value="F:pentosyltransferase activity"/>
    <property type="evidence" value="ECO:0007669"/>
    <property type="project" value="TreeGrafter"/>
</dbReference>
<evidence type="ECO:0000313" key="12">
    <source>
        <dbReference type="Proteomes" id="UP000198992"/>
    </source>
</evidence>
<feature type="transmembrane region" description="Helical" evidence="9">
    <location>
        <begin position="155"/>
        <end position="171"/>
    </location>
</feature>
<keyword evidence="5 9" id="KW-0812">Transmembrane</keyword>
<keyword evidence="6 9" id="KW-1133">Transmembrane helix</keyword>
<evidence type="ECO:0000256" key="3">
    <source>
        <dbReference type="ARBA" id="ARBA00022676"/>
    </source>
</evidence>
<name>A0A1H5GW83_9BRAD</name>
<feature type="transmembrane region" description="Helical" evidence="9">
    <location>
        <begin position="366"/>
        <end position="388"/>
    </location>
</feature>
<feature type="domain" description="Glycosyltransferase RgtA/B/C/D-like" evidence="10">
    <location>
        <begin position="82"/>
        <end position="242"/>
    </location>
</feature>
<reference evidence="11 12" key="1">
    <citation type="submission" date="2016-10" db="EMBL/GenBank/DDBJ databases">
        <authorList>
            <person name="de Groot N.N."/>
        </authorList>
    </citation>
    <scope>NUCLEOTIDE SEQUENCE [LARGE SCALE GENOMIC DNA]</scope>
    <source>
        <strain evidence="11 12">MT12</strain>
    </source>
</reference>
<evidence type="ECO:0000256" key="4">
    <source>
        <dbReference type="ARBA" id="ARBA00022679"/>
    </source>
</evidence>
<sequence length="589" mass="64276">MPVDFAFSAMAKRSDRSPASWRRPFNRWLEGVEVGWSVPLLLACFVGIWTVYLSVAYHGAGLHPDVLETWTYGRHFAWGYPKHPPLMGWTTGAWTSVFPLTDWSLQLMAMTNAALALWFVDLIARRFVTGHKRLIVLLLMMLTPAYQFHAQRFNANAVLLAVWPLATYCFLRAFETRAPLWAIAAGVTASLAMLGKYYSIFLIASFALSAIIHPLRRAYFTSSSPWISTAVGVIALSPHLHWLATTGAEPVHYAATHVGAGFPASLRDAVNFLLGLAAATSVSAVTWAMIAGYRIKRLPRDLAAADPNLKLIGHVAIGTIALPFITSISLGTDLPSLWALQGLFLLAVPVVCSTRYRIERFYTVNAALLVAGIAIVAAVMAAPAHALYRNSYGYEEGRNVYHQAADKLTRLWHEQMGTPLSIVGGNDSLGVAVAFYSSDHPHYGDPFAYQYSLALPREVTSERGWAALCFDGQDDCLEWTGRMAAHAGSYVKREFSVQSSLFGIPGIKRNLVAFLVAPLREPDDAPSSLVNDAGQGGGYVSPQTDPPLRAEPDVALPENQPPGNAPQTTDPGANMLVDHRAATLFVVLR</sequence>
<keyword evidence="4 11" id="KW-0808">Transferase</keyword>
<dbReference type="InterPro" id="IPR050297">
    <property type="entry name" value="LipidA_mod_glycosyltrf_83"/>
</dbReference>
<feature type="region of interest" description="Disordered" evidence="8">
    <location>
        <begin position="525"/>
        <end position="573"/>
    </location>
</feature>
<organism evidence="11 12">
    <name type="scientific">Bradyrhizobium erythrophlei</name>
    <dbReference type="NCBI Taxonomy" id="1437360"/>
    <lineage>
        <taxon>Bacteria</taxon>
        <taxon>Pseudomonadati</taxon>
        <taxon>Pseudomonadota</taxon>
        <taxon>Alphaproteobacteria</taxon>
        <taxon>Hyphomicrobiales</taxon>
        <taxon>Nitrobacteraceae</taxon>
        <taxon>Bradyrhizobium</taxon>
    </lineage>
</organism>
<evidence type="ECO:0000256" key="9">
    <source>
        <dbReference type="SAM" id="Phobius"/>
    </source>
</evidence>
<dbReference type="Pfam" id="PF13231">
    <property type="entry name" value="PMT_2"/>
    <property type="match status" value="1"/>
</dbReference>
<keyword evidence="7 9" id="KW-0472">Membrane</keyword>
<evidence type="ECO:0000256" key="2">
    <source>
        <dbReference type="ARBA" id="ARBA00022475"/>
    </source>
</evidence>
<dbReference type="GO" id="GO:0005886">
    <property type="term" value="C:plasma membrane"/>
    <property type="evidence" value="ECO:0007669"/>
    <property type="project" value="UniProtKB-SubCell"/>
</dbReference>
<feature type="transmembrane region" description="Helical" evidence="9">
    <location>
        <begin position="311"/>
        <end position="330"/>
    </location>
</feature>
<evidence type="ECO:0000256" key="6">
    <source>
        <dbReference type="ARBA" id="ARBA00022989"/>
    </source>
</evidence>
<feature type="transmembrane region" description="Helical" evidence="9">
    <location>
        <begin position="178"/>
        <end position="194"/>
    </location>
</feature>
<feature type="transmembrane region" description="Helical" evidence="9">
    <location>
        <begin position="269"/>
        <end position="290"/>
    </location>
</feature>
<gene>
    <name evidence="11" type="ORF">SAMN05444164_7260</name>
</gene>
<proteinExistence type="predicted"/>
<feature type="transmembrane region" description="Helical" evidence="9">
    <location>
        <begin position="32"/>
        <end position="52"/>
    </location>
</feature>
<dbReference type="RefSeq" id="WP_171948066.1">
    <property type="nucleotide sequence ID" value="NZ_FNTH01000001.1"/>
</dbReference>
<evidence type="ECO:0000256" key="5">
    <source>
        <dbReference type="ARBA" id="ARBA00022692"/>
    </source>
</evidence>
<accession>A0A1H5GW83</accession>
<evidence type="ECO:0000256" key="1">
    <source>
        <dbReference type="ARBA" id="ARBA00004651"/>
    </source>
</evidence>
<comment type="subcellular location">
    <subcellularLocation>
        <location evidence="1">Cell membrane</location>
        <topology evidence="1">Multi-pass membrane protein</topology>
    </subcellularLocation>
</comment>
<dbReference type="AlphaFoldDB" id="A0A1H5GW83"/>
<dbReference type="PANTHER" id="PTHR33908">
    <property type="entry name" value="MANNOSYLTRANSFERASE YKCB-RELATED"/>
    <property type="match status" value="1"/>
</dbReference>
<evidence type="ECO:0000256" key="7">
    <source>
        <dbReference type="ARBA" id="ARBA00023136"/>
    </source>
</evidence>
<feature type="transmembrane region" description="Helical" evidence="9">
    <location>
        <begin position="336"/>
        <end position="354"/>
    </location>
</feature>
<evidence type="ECO:0000313" key="11">
    <source>
        <dbReference type="EMBL" id="SEE19989.1"/>
    </source>
</evidence>
<dbReference type="Proteomes" id="UP000198992">
    <property type="component" value="Unassembled WGS sequence"/>
</dbReference>
<feature type="transmembrane region" description="Helical" evidence="9">
    <location>
        <begin position="103"/>
        <end position="122"/>
    </location>
</feature>